<dbReference type="PANTHER" id="PTHR23105">
    <property type="entry name" value="RIBOSOMAL PROTEIN L7AE FAMILY MEMBER"/>
    <property type="match status" value="1"/>
</dbReference>
<dbReference type="Gene3D" id="3.30.1330.30">
    <property type="match status" value="1"/>
</dbReference>
<dbReference type="InterPro" id="IPR029064">
    <property type="entry name" value="Ribosomal_eL30-like_sf"/>
</dbReference>
<evidence type="ECO:0000256" key="2">
    <source>
        <dbReference type="ARBA" id="ARBA00022980"/>
    </source>
</evidence>
<evidence type="ECO:0000256" key="1">
    <source>
        <dbReference type="ARBA" id="ARBA00007337"/>
    </source>
</evidence>
<name>A0ABQ9V457_SAGOE</name>
<accession>A0ABQ9V457</accession>
<comment type="similarity">
    <text evidence="1 5">Belongs to the eukaryotic ribosomal protein eL8 family.</text>
</comment>
<sequence>MSWHDTEGTKTVLASQEKKQRLLAWAEKRDVPTKRPLILPAGVITITTLVENKKAHLVVIAHDMDPIKLVVFLPTLCHKMEVSYCIIQGKARLGHLVHRKTYTTVAFTQVNPEDEGTLAKLVKAIRTNYNDRHNEICCHWGGNVLGPKSLACTAKLKKGKAKELPTKLG</sequence>
<dbReference type="PRINTS" id="PR00882">
    <property type="entry name" value="RIBOSOMALL7A"/>
</dbReference>
<comment type="function">
    <text evidence="5">Component of the ribosome.</text>
</comment>
<feature type="domain" description="Ribosomal protein eL8/eL30/eS12/Gadd45" evidence="6">
    <location>
        <begin position="41"/>
        <end position="115"/>
    </location>
</feature>
<reference evidence="7 8" key="1">
    <citation type="submission" date="2023-05" db="EMBL/GenBank/DDBJ databases">
        <title>B98-5 Cell Line De Novo Hybrid Assembly: An Optical Mapping Approach.</title>
        <authorList>
            <person name="Kananen K."/>
            <person name="Auerbach J.A."/>
            <person name="Kautto E."/>
            <person name="Blachly J.S."/>
        </authorList>
    </citation>
    <scope>NUCLEOTIDE SEQUENCE [LARGE SCALE GENOMIC DNA]</scope>
    <source>
        <strain evidence="7">B95-8</strain>
        <tissue evidence="7">Cell line</tissue>
    </source>
</reference>
<dbReference type="GO" id="GO:0005840">
    <property type="term" value="C:ribosome"/>
    <property type="evidence" value="ECO:0007669"/>
    <property type="project" value="UniProtKB-KW"/>
</dbReference>
<dbReference type="EMBL" id="JASSZA010000008">
    <property type="protein sequence ID" value="KAK2104090.1"/>
    <property type="molecule type" value="Genomic_DNA"/>
</dbReference>
<comment type="subunit">
    <text evidence="4">Component of the large ribosomal subunit. Interacts with CRY1. Interacts with DICER1, AGO2, TARBP2, MOV10 and EIF6; they form a large RNA-induced silencing complex (RISC).</text>
</comment>
<dbReference type="InterPro" id="IPR001921">
    <property type="entry name" value="Ribosomal_eL8_euk"/>
</dbReference>
<comment type="caution">
    <text evidence="7">The sequence shown here is derived from an EMBL/GenBank/DDBJ whole genome shotgun (WGS) entry which is preliminary data.</text>
</comment>
<evidence type="ECO:0000256" key="4">
    <source>
        <dbReference type="ARBA" id="ARBA00046616"/>
    </source>
</evidence>
<evidence type="ECO:0000259" key="6">
    <source>
        <dbReference type="Pfam" id="PF01248"/>
    </source>
</evidence>
<protein>
    <recommendedName>
        <fullName evidence="5">60S ribosomal protein L7a</fullName>
    </recommendedName>
</protein>
<dbReference type="SUPFAM" id="SSF55315">
    <property type="entry name" value="L30e-like"/>
    <property type="match status" value="1"/>
</dbReference>
<keyword evidence="2 5" id="KW-0689">Ribosomal protein</keyword>
<keyword evidence="8" id="KW-1185">Reference proteome</keyword>
<evidence type="ECO:0000256" key="5">
    <source>
        <dbReference type="RuleBase" id="RU367042"/>
    </source>
</evidence>
<keyword evidence="3 5" id="KW-0687">Ribonucleoprotein</keyword>
<evidence type="ECO:0000256" key="3">
    <source>
        <dbReference type="ARBA" id="ARBA00023274"/>
    </source>
</evidence>
<proteinExistence type="inferred from homology"/>
<evidence type="ECO:0000313" key="8">
    <source>
        <dbReference type="Proteomes" id="UP001266305"/>
    </source>
</evidence>
<dbReference type="Proteomes" id="UP001266305">
    <property type="component" value="Unassembled WGS sequence"/>
</dbReference>
<dbReference type="PRINTS" id="PR00881">
    <property type="entry name" value="L7ARS6FAMILY"/>
</dbReference>
<dbReference type="Pfam" id="PF01248">
    <property type="entry name" value="Ribosomal_L7Ae"/>
    <property type="match status" value="1"/>
</dbReference>
<gene>
    <name evidence="7" type="primary">RPL7A_21</name>
    <name evidence="7" type="ORF">P7K49_017946</name>
</gene>
<dbReference type="InterPro" id="IPR004038">
    <property type="entry name" value="Ribosomal_eL8/eL30/eS12/Gad45"/>
</dbReference>
<dbReference type="InterPro" id="IPR050257">
    <property type="entry name" value="eL8/uL1-like"/>
</dbReference>
<evidence type="ECO:0000313" key="7">
    <source>
        <dbReference type="EMBL" id="KAK2104090.1"/>
    </source>
</evidence>
<organism evidence="7 8">
    <name type="scientific">Saguinus oedipus</name>
    <name type="common">Cotton-top tamarin</name>
    <name type="synonym">Oedipomidas oedipus</name>
    <dbReference type="NCBI Taxonomy" id="9490"/>
    <lineage>
        <taxon>Eukaryota</taxon>
        <taxon>Metazoa</taxon>
        <taxon>Chordata</taxon>
        <taxon>Craniata</taxon>
        <taxon>Vertebrata</taxon>
        <taxon>Euteleostomi</taxon>
        <taxon>Mammalia</taxon>
        <taxon>Eutheria</taxon>
        <taxon>Euarchontoglires</taxon>
        <taxon>Primates</taxon>
        <taxon>Haplorrhini</taxon>
        <taxon>Platyrrhini</taxon>
        <taxon>Cebidae</taxon>
        <taxon>Callitrichinae</taxon>
        <taxon>Saguinus</taxon>
    </lineage>
</organism>
<dbReference type="InterPro" id="IPR018492">
    <property type="entry name" value="Ribosomal_eL8/Nhp2"/>
</dbReference>